<name>A0A401IDX0_APHSA</name>
<dbReference type="OrthoDB" id="417335at2"/>
<dbReference type="Proteomes" id="UP000287247">
    <property type="component" value="Unassembled WGS sequence"/>
</dbReference>
<evidence type="ECO:0000313" key="2">
    <source>
        <dbReference type="Proteomes" id="UP000287247"/>
    </source>
</evidence>
<dbReference type="AlphaFoldDB" id="A0A401IDX0"/>
<accession>A0A401IDX0</accession>
<reference evidence="2" key="1">
    <citation type="submission" date="2017-05" db="EMBL/GenBank/DDBJ databases">
        <title>Physiological properties and genetic analysis related to exopolysaccharide production of fresh-water unicellular cyanobacterium Aphanothece sacrum, Suizenji Nori, that has been cultured as a food source in Japan.</title>
        <authorList>
            <person name="Kanesaki Y."/>
            <person name="Yoshikawa S."/>
            <person name="Ohki K."/>
        </authorList>
    </citation>
    <scope>NUCLEOTIDE SEQUENCE [LARGE SCALE GENOMIC DNA]</scope>
    <source>
        <strain evidence="2">FPU1</strain>
    </source>
</reference>
<gene>
    <name evidence="1" type="ORF">AsFPU1_0883</name>
</gene>
<dbReference type="Gene3D" id="2.70.98.70">
    <property type="match status" value="1"/>
</dbReference>
<keyword evidence="2" id="KW-1185">Reference proteome</keyword>
<comment type="caution">
    <text evidence="1">The sequence shown here is derived from an EMBL/GenBank/DDBJ whole genome shotgun (WGS) entry which is preliminary data.</text>
</comment>
<dbReference type="Gene3D" id="1.50.10.100">
    <property type="entry name" value="Chondroitin AC/alginate lyase"/>
    <property type="match status" value="1"/>
</dbReference>
<proteinExistence type="predicted"/>
<evidence type="ECO:0000313" key="1">
    <source>
        <dbReference type="EMBL" id="GBF79487.1"/>
    </source>
</evidence>
<dbReference type="EMBL" id="BDQK01000003">
    <property type="protein sequence ID" value="GBF79487.1"/>
    <property type="molecule type" value="Genomic_DNA"/>
</dbReference>
<dbReference type="RefSeq" id="WP_124972288.1">
    <property type="nucleotide sequence ID" value="NZ_BDQK01000003.1"/>
</dbReference>
<dbReference type="InterPro" id="IPR008929">
    <property type="entry name" value="Chondroitin_lyas"/>
</dbReference>
<sequence length="764" mass="86106">MKWHYWLIFPLIFFVKGANAPIDKNIDLNQLSGNIQLTLKHGIWKLWEEKPVYQDITLDLVCDRGNCQPEVWGYAPKFNQDVDNQGTLETNNLEPPPIINLPFKFNQSLDAWRLKIKMQIQFNPWQNDSQEAIYEIELVPQKGKILGSYQGTFNQRFLQGAVTGNMSPHWPIPISNHRPITPLEHPRLIFRKDELPKLKETAKTATGKAILAQLQKTLKQPIYYDGYVPNGGYHAVGNCFLALINDDQKAAETGWKLTETSLKNPGRRILEQSPIVAGVALAYDLCYPMWNQPQITQVTKWLEGQTSRLIKGDSPRNGWNSQPASNWNARARGAAGLGALAILDEPITKRQKIKGYIKLSERHIKRYLSSAIGDRGFGIEGDHYTTEPFVLSMFPFLQAYRNVMGQDLVTGSPAQWILPHYVMRMIEDNGELKVATYGRHRYYGGSSLFSLGIPTVSDEFLPGIMELFNRYLGSKGNRTFGINSPEQAPFIFSKYNNTIVTQNPVKTFNKILVDEQKGFYNFRNEWQDKDDFVANIYLKKQVIGGTWSFPDVGSFRIWGLGGHWANSGESEAKWDEENVVVIPKSRPWKVSNLSFFASRPNGSGIVSLTTDAIVNKESNPPLGIQGLRSFAVDYSGASGVPGLFVVVDKFMGSVEAEEFKEKVWVMHTEGNVTIEGKSFIIKANNGATMKGTFVAPSQVKISVEKTNKGSKILARGGNEFFIIMTVQKGSYPEIKVIGTGLNSEIKIGNQQIYFSQNRIFLFEF</sequence>
<protein>
    <submittedName>
        <fullName evidence="1">Uncharacterized protein</fullName>
    </submittedName>
</protein>
<organism evidence="1 2">
    <name type="scientific">Aphanothece sacrum FPU1</name>
    <dbReference type="NCBI Taxonomy" id="1920663"/>
    <lineage>
        <taxon>Bacteria</taxon>
        <taxon>Bacillati</taxon>
        <taxon>Cyanobacteriota</taxon>
        <taxon>Cyanophyceae</taxon>
        <taxon>Oscillatoriophycideae</taxon>
        <taxon>Chroococcales</taxon>
        <taxon>Aphanothecaceae</taxon>
        <taxon>Aphanothece</taxon>
    </lineage>
</organism>